<dbReference type="KEGG" id="camu:CA2015_1078"/>
<dbReference type="InterPro" id="IPR001761">
    <property type="entry name" value="Peripla_BP/Lac1_sug-bd_dom"/>
</dbReference>
<keyword evidence="1" id="KW-0805">Transcription regulation</keyword>
<dbReference type="CDD" id="cd01392">
    <property type="entry name" value="HTH_LacI"/>
    <property type="match status" value="1"/>
</dbReference>
<dbReference type="CDD" id="cd06267">
    <property type="entry name" value="PBP1_LacI_sugar_binding-like"/>
    <property type="match status" value="1"/>
</dbReference>
<dbReference type="SUPFAM" id="SSF53822">
    <property type="entry name" value="Periplasmic binding protein-like I"/>
    <property type="match status" value="1"/>
</dbReference>
<keyword evidence="6" id="KW-1185">Reference proteome</keyword>
<dbReference type="Pfam" id="PF00532">
    <property type="entry name" value="Peripla_BP_1"/>
    <property type="match status" value="1"/>
</dbReference>
<dbReference type="OrthoDB" id="867148at2"/>
<dbReference type="SMART" id="SM00354">
    <property type="entry name" value="HTH_LACI"/>
    <property type="match status" value="1"/>
</dbReference>
<name>A0A0H4PBP2_9BACT</name>
<dbReference type="PANTHER" id="PTHR30146">
    <property type="entry name" value="LACI-RELATED TRANSCRIPTIONAL REPRESSOR"/>
    <property type="match status" value="1"/>
</dbReference>
<evidence type="ECO:0000256" key="2">
    <source>
        <dbReference type="ARBA" id="ARBA00023125"/>
    </source>
</evidence>
<dbReference type="GO" id="GO:0000976">
    <property type="term" value="F:transcription cis-regulatory region binding"/>
    <property type="evidence" value="ECO:0007669"/>
    <property type="project" value="TreeGrafter"/>
</dbReference>
<dbReference type="PROSITE" id="PS50932">
    <property type="entry name" value="HTH_LACI_2"/>
    <property type="match status" value="1"/>
</dbReference>
<keyword evidence="3" id="KW-0804">Transcription</keyword>
<dbReference type="InterPro" id="IPR000843">
    <property type="entry name" value="HTH_LacI"/>
</dbReference>
<reference evidence="5 6" key="1">
    <citation type="submission" date="2015-07" db="EMBL/GenBank/DDBJ databases">
        <authorList>
            <person name="Kim K.M."/>
        </authorList>
    </citation>
    <scope>NUCLEOTIDE SEQUENCE [LARGE SCALE GENOMIC DNA]</scope>
    <source>
        <strain evidence="5 6">KCTC 12363</strain>
    </source>
</reference>
<dbReference type="PATRIC" id="fig|320787.5.peg.1196"/>
<dbReference type="STRING" id="320787.CA2015_1078"/>
<protein>
    <submittedName>
        <fullName evidence="5">LacI family transcriptional regulator</fullName>
    </submittedName>
</protein>
<sequence length="348" mass="39072">MPKIRVTLKTIASKLGISVPTVSRALKDYPDISKETKTAVLKLVDELHYIPNNLALNLRKNKSNIIGVIIPEVVHFFFSSVIKGIMQTAENHGYSVLLTQSQEQLKLEKKHAKLLFSSHVDGLLVCLSDETKSFDHFKIFEEFNIPLVLFDKVLDTDTISHVIINDREGAFQATEHLIHQGCSNILFLKGPKDPLNTIERFNGYKDALEKYNIPLDSSNIKSCPHITRPEAYHLVEKVIKEGQLFDAIFGVSDILSIGALGACQDNGIKVPEKVCIIGFSDSEMCEITRPQLSSVYQPGFEIGEKSTLKLIQEIQHIENDGEQKAEQIILKSSLKIRESSNRILKTFC</sequence>
<evidence type="ECO:0000313" key="6">
    <source>
        <dbReference type="Proteomes" id="UP000036520"/>
    </source>
</evidence>
<dbReference type="RefSeq" id="WP_048640962.1">
    <property type="nucleotide sequence ID" value="NZ_CP012040.1"/>
</dbReference>
<accession>A0A0H4PBP2</accession>
<keyword evidence="2" id="KW-0238">DNA-binding</keyword>
<evidence type="ECO:0000313" key="5">
    <source>
        <dbReference type="EMBL" id="AKP50530.1"/>
    </source>
</evidence>
<dbReference type="GO" id="GO:0003700">
    <property type="term" value="F:DNA-binding transcription factor activity"/>
    <property type="evidence" value="ECO:0007669"/>
    <property type="project" value="TreeGrafter"/>
</dbReference>
<dbReference type="Pfam" id="PF00356">
    <property type="entry name" value="LacI"/>
    <property type="match status" value="1"/>
</dbReference>
<dbReference type="Proteomes" id="UP000036520">
    <property type="component" value="Chromosome"/>
</dbReference>
<gene>
    <name evidence="5" type="ORF">CA2015_1078</name>
</gene>
<evidence type="ECO:0000256" key="3">
    <source>
        <dbReference type="ARBA" id="ARBA00023163"/>
    </source>
</evidence>
<feature type="domain" description="HTH lacI-type" evidence="4">
    <location>
        <begin position="6"/>
        <end position="60"/>
    </location>
</feature>
<dbReference type="AlphaFoldDB" id="A0A0H4PBP2"/>
<dbReference type="InterPro" id="IPR028082">
    <property type="entry name" value="Peripla_BP_I"/>
</dbReference>
<dbReference type="InterPro" id="IPR010982">
    <property type="entry name" value="Lambda_DNA-bd_dom_sf"/>
</dbReference>
<dbReference type="Gene3D" id="3.40.50.2300">
    <property type="match status" value="2"/>
</dbReference>
<evidence type="ECO:0000256" key="1">
    <source>
        <dbReference type="ARBA" id="ARBA00023015"/>
    </source>
</evidence>
<dbReference type="PANTHER" id="PTHR30146:SF109">
    <property type="entry name" value="HTH-TYPE TRANSCRIPTIONAL REGULATOR GALS"/>
    <property type="match status" value="1"/>
</dbReference>
<dbReference type="EMBL" id="CP012040">
    <property type="protein sequence ID" value="AKP50530.1"/>
    <property type="molecule type" value="Genomic_DNA"/>
</dbReference>
<dbReference type="SUPFAM" id="SSF47413">
    <property type="entry name" value="lambda repressor-like DNA-binding domains"/>
    <property type="match status" value="1"/>
</dbReference>
<organism evidence="5 6">
    <name type="scientific">Cyclobacterium amurskyense</name>
    <dbReference type="NCBI Taxonomy" id="320787"/>
    <lineage>
        <taxon>Bacteria</taxon>
        <taxon>Pseudomonadati</taxon>
        <taxon>Bacteroidota</taxon>
        <taxon>Cytophagia</taxon>
        <taxon>Cytophagales</taxon>
        <taxon>Cyclobacteriaceae</taxon>
        <taxon>Cyclobacterium</taxon>
    </lineage>
</organism>
<evidence type="ECO:0000259" key="4">
    <source>
        <dbReference type="PROSITE" id="PS50932"/>
    </source>
</evidence>
<proteinExistence type="predicted"/>
<dbReference type="Gene3D" id="1.10.260.40">
    <property type="entry name" value="lambda repressor-like DNA-binding domains"/>
    <property type="match status" value="1"/>
</dbReference>